<comment type="subcellular location">
    <subcellularLocation>
        <location evidence="1">Membrane</location>
        <topology evidence="1">Multi-pass membrane protein</topology>
    </subcellularLocation>
</comment>
<dbReference type="Proteomes" id="UP001187531">
    <property type="component" value="Unassembled WGS sequence"/>
</dbReference>
<comment type="similarity">
    <text evidence="2">Belongs to the SLC13A/DASS transporter (TC 2.A.47) family. NADC subfamily.</text>
</comment>
<keyword evidence="4 8" id="KW-0812">Transmembrane</keyword>
<feature type="transmembrane region" description="Helical" evidence="8">
    <location>
        <begin position="36"/>
        <end position="59"/>
    </location>
</feature>
<organism evidence="9 10">
    <name type="scientific">Artemia franciscana</name>
    <name type="common">Brine shrimp</name>
    <name type="synonym">Artemia sanfranciscana</name>
    <dbReference type="NCBI Taxonomy" id="6661"/>
    <lineage>
        <taxon>Eukaryota</taxon>
        <taxon>Metazoa</taxon>
        <taxon>Ecdysozoa</taxon>
        <taxon>Arthropoda</taxon>
        <taxon>Crustacea</taxon>
        <taxon>Branchiopoda</taxon>
        <taxon>Anostraca</taxon>
        <taxon>Artemiidae</taxon>
        <taxon>Artemia</taxon>
    </lineage>
</organism>
<dbReference type="PROSITE" id="PS01271">
    <property type="entry name" value="NA_SULFATE"/>
    <property type="match status" value="1"/>
</dbReference>
<keyword evidence="6 8" id="KW-0472">Membrane</keyword>
<keyword evidence="3" id="KW-0813">Transport</keyword>
<feature type="transmembrane region" description="Helical" evidence="8">
    <location>
        <begin position="328"/>
        <end position="352"/>
    </location>
</feature>
<keyword evidence="10" id="KW-1185">Reference proteome</keyword>
<dbReference type="EMBL" id="JAVRJZ010000013">
    <property type="protein sequence ID" value="KAK2714473.1"/>
    <property type="molecule type" value="Genomic_DNA"/>
</dbReference>
<evidence type="ECO:0000313" key="9">
    <source>
        <dbReference type="EMBL" id="KAK2714473.1"/>
    </source>
</evidence>
<evidence type="ECO:0000256" key="7">
    <source>
        <dbReference type="SAM" id="MobiDB-lite"/>
    </source>
</evidence>
<dbReference type="PANTHER" id="PTHR10283:SF82">
    <property type="entry name" value="SOLUTE CARRIER FAMILY 13 MEMBER 2"/>
    <property type="match status" value="1"/>
</dbReference>
<dbReference type="Pfam" id="PF00939">
    <property type="entry name" value="Na_sulph_symp"/>
    <property type="match status" value="1"/>
</dbReference>
<reference evidence="9" key="1">
    <citation type="submission" date="2023-07" db="EMBL/GenBank/DDBJ databases">
        <title>Chromosome-level genome assembly of Artemia franciscana.</title>
        <authorList>
            <person name="Jo E."/>
        </authorList>
    </citation>
    <scope>NUCLEOTIDE SEQUENCE</scope>
    <source>
        <tissue evidence="9">Whole body</tissue>
    </source>
</reference>
<evidence type="ECO:0000256" key="4">
    <source>
        <dbReference type="ARBA" id="ARBA00022692"/>
    </source>
</evidence>
<comment type="caution">
    <text evidence="9">The sequence shown here is derived from an EMBL/GenBank/DDBJ whole genome shotgun (WGS) entry which is preliminary data.</text>
</comment>
<dbReference type="PANTHER" id="PTHR10283">
    <property type="entry name" value="SOLUTE CARRIER FAMILY 13 MEMBER"/>
    <property type="match status" value="1"/>
</dbReference>
<proteinExistence type="inferred from homology"/>
<dbReference type="AlphaFoldDB" id="A0AA88HNR5"/>
<feature type="transmembrane region" description="Helical" evidence="8">
    <location>
        <begin position="118"/>
        <end position="136"/>
    </location>
</feature>
<dbReference type="CDD" id="cd01115">
    <property type="entry name" value="SLC13_permease"/>
    <property type="match status" value="1"/>
</dbReference>
<evidence type="ECO:0000256" key="6">
    <source>
        <dbReference type="ARBA" id="ARBA00023136"/>
    </source>
</evidence>
<evidence type="ECO:0000256" key="3">
    <source>
        <dbReference type="ARBA" id="ARBA00022448"/>
    </source>
</evidence>
<sequence length="543" mass="59764">MLKNIIPYWKALFSLTILIFSLILCLFIADEASRCGIVIVTISLLWMTESLPIAVTSLLPVVLLPLYGVLSTHAVCISYLKDTTMMYIGALISALAVEHSNLHRRMALRILVSLNLNVRWLLLSFMLTTMLLSMWMSNTAATTIMIPVLDAVVQELYGETNSEETNAKDGESQENAGILNGSSPKMRISKAGSNLRRTILLATAYSSSLGGTGTITGSSPNFILKGIFEEKYPTQNLLSYGSWMLFCTPLMIINVAFAWIWIQWLHIGFEAKKDSDSQSRQVRSFIKSQHQGLGPIRYEEIVTMCVWIGTTLLFFFREPQFMPGWGQLFTSMGVIVGDSTVSVGMALLFFVIPKEPFWRKEKRDKTNGALMEWSMVEKRMPWDLIFLIGAGIALSDASRKSGLSSLIGQSLSSLEYLPPFAILIIVTFSTSCFTEVISNTATATILLPVLADLSEAISLNPLYLMLPASLSCSYAFMLPVATPSNAIVYSSGDIQVSHMVKTGLVLNIITILALSAATETLGVLIFDLHTFPAWANTTSSLSS</sequence>
<evidence type="ECO:0000256" key="2">
    <source>
        <dbReference type="ARBA" id="ARBA00006772"/>
    </source>
</evidence>
<feature type="transmembrane region" description="Helical" evidence="8">
    <location>
        <begin position="6"/>
        <end position="29"/>
    </location>
</feature>
<feature type="region of interest" description="Disordered" evidence="7">
    <location>
        <begin position="160"/>
        <end position="183"/>
    </location>
</feature>
<protein>
    <submittedName>
        <fullName evidence="9">Uncharacterized protein</fullName>
    </submittedName>
</protein>
<feature type="transmembrane region" description="Helical" evidence="8">
    <location>
        <begin position="240"/>
        <end position="262"/>
    </location>
</feature>
<name>A0AA88HNR5_ARTSF</name>
<feature type="transmembrane region" description="Helical" evidence="8">
    <location>
        <begin position="296"/>
        <end position="316"/>
    </location>
</feature>
<dbReference type="InterPro" id="IPR031312">
    <property type="entry name" value="Na/sul_symport_CS"/>
</dbReference>
<feature type="transmembrane region" description="Helical" evidence="8">
    <location>
        <begin position="502"/>
        <end position="526"/>
    </location>
</feature>
<evidence type="ECO:0000256" key="8">
    <source>
        <dbReference type="SAM" id="Phobius"/>
    </source>
</evidence>
<gene>
    <name evidence="9" type="ORF">QYM36_008880</name>
</gene>
<accession>A0AA88HNR5</accession>
<evidence type="ECO:0000256" key="5">
    <source>
        <dbReference type="ARBA" id="ARBA00022989"/>
    </source>
</evidence>
<evidence type="ECO:0000256" key="1">
    <source>
        <dbReference type="ARBA" id="ARBA00004141"/>
    </source>
</evidence>
<dbReference type="GO" id="GO:0015141">
    <property type="term" value="F:succinate transmembrane transporter activity"/>
    <property type="evidence" value="ECO:0007669"/>
    <property type="project" value="TreeGrafter"/>
</dbReference>
<evidence type="ECO:0000313" key="10">
    <source>
        <dbReference type="Proteomes" id="UP001187531"/>
    </source>
</evidence>
<dbReference type="GO" id="GO:0015137">
    <property type="term" value="F:citrate transmembrane transporter activity"/>
    <property type="evidence" value="ECO:0007669"/>
    <property type="project" value="TreeGrafter"/>
</dbReference>
<dbReference type="InterPro" id="IPR001898">
    <property type="entry name" value="SLC13A/DASS"/>
</dbReference>
<keyword evidence="5 8" id="KW-1133">Transmembrane helix</keyword>
<dbReference type="GO" id="GO:0005886">
    <property type="term" value="C:plasma membrane"/>
    <property type="evidence" value="ECO:0007669"/>
    <property type="project" value="TreeGrafter"/>
</dbReference>